<name>A0ACC3NQP6_9PEZI</name>
<gene>
    <name evidence="1" type="ORF">LTR37_003158</name>
</gene>
<accession>A0ACC3NQP6</accession>
<reference evidence="1" key="1">
    <citation type="submission" date="2023-07" db="EMBL/GenBank/DDBJ databases">
        <title>Black Yeasts Isolated from many extreme environments.</title>
        <authorList>
            <person name="Coleine C."/>
            <person name="Stajich J.E."/>
            <person name="Selbmann L."/>
        </authorList>
    </citation>
    <scope>NUCLEOTIDE SEQUENCE</scope>
    <source>
        <strain evidence="1">CCFEE 5714</strain>
    </source>
</reference>
<evidence type="ECO:0000313" key="1">
    <source>
        <dbReference type="EMBL" id="KAK3721283.1"/>
    </source>
</evidence>
<protein>
    <submittedName>
        <fullName evidence="1">Uncharacterized protein</fullName>
    </submittedName>
</protein>
<organism evidence="1 2">
    <name type="scientific">Vermiconidia calcicola</name>
    <dbReference type="NCBI Taxonomy" id="1690605"/>
    <lineage>
        <taxon>Eukaryota</taxon>
        <taxon>Fungi</taxon>
        <taxon>Dikarya</taxon>
        <taxon>Ascomycota</taxon>
        <taxon>Pezizomycotina</taxon>
        <taxon>Dothideomycetes</taxon>
        <taxon>Dothideomycetidae</taxon>
        <taxon>Mycosphaerellales</taxon>
        <taxon>Extremaceae</taxon>
        <taxon>Vermiconidia</taxon>
    </lineage>
</organism>
<dbReference type="EMBL" id="JAUTXU010000018">
    <property type="protein sequence ID" value="KAK3721283.1"/>
    <property type="molecule type" value="Genomic_DNA"/>
</dbReference>
<evidence type="ECO:0000313" key="2">
    <source>
        <dbReference type="Proteomes" id="UP001281147"/>
    </source>
</evidence>
<keyword evidence="2" id="KW-1185">Reference proteome</keyword>
<proteinExistence type="predicted"/>
<dbReference type="Proteomes" id="UP001281147">
    <property type="component" value="Unassembled WGS sequence"/>
</dbReference>
<sequence length="493" mass="53719">MIPFFLLSALVVDLASAKHGPPANNLIVEANSGTYRGLINGSAPRVREFLGIPYAKPPKDELRWLPPQRLESNTSQVYDATRYPPSCAQYVSEVPTIYSDVTTGYIISGPISEDCLALGVWTPAQAENLPVIMFITGGGFQTNGVEVNYQLPYNWVQRTQAHIVVTINYRMNIFGFPNAAGLDSQNLGILDQRAALEWVRDNIEAFGGDPSRITLWGQSAGAVSTEYLNFAFWDDPIATGFFGQSGTAILPITSADTAQSNFSFVASNFGCDYPNDPTQELACMRGVAWEDISNFIGGYSDNGTLPALSFAPIADDEIVFSDYQERYANNQISQGPAIFSTAREEGNSLVPYSRSGINETAAEGVTLGLFVCPAAESSQLRTEAGLTTYRYQYAGDFDNVSPLPWADAYHSSDIPLLFATHQDYTNGQGQSTPFEFAVSERMEDLLLSFMIDPEGGPQQYGWAPYTSGQMLRFGADGKVMQNVSIQSVDGVCS</sequence>
<comment type="caution">
    <text evidence="1">The sequence shown here is derived from an EMBL/GenBank/DDBJ whole genome shotgun (WGS) entry which is preliminary data.</text>
</comment>